<dbReference type="InterPro" id="IPR056884">
    <property type="entry name" value="NPHP3-like_N"/>
</dbReference>
<dbReference type="PANTHER" id="PTHR10039">
    <property type="entry name" value="AMELOGENIN"/>
    <property type="match status" value="1"/>
</dbReference>
<keyword evidence="1" id="KW-0677">Repeat</keyword>
<evidence type="ECO:0000256" key="1">
    <source>
        <dbReference type="ARBA" id="ARBA00022737"/>
    </source>
</evidence>
<evidence type="ECO:0000259" key="2">
    <source>
        <dbReference type="Pfam" id="PF24883"/>
    </source>
</evidence>
<keyword evidence="4" id="KW-1185">Reference proteome</keyword>
<accession>A0A8K0S8J3</accession>
<dbReference type="OrthoDB" id="20872at2759"/>
<protein>
    <recommendedName>
        <fullName evidence="2">Nephrocystin 3-like N-terminal domain-containing protein</fullName>
    </recommendedName>
</protein>
<feature type="domain" description="Nephrocystin 3-like N-terminal" evidence="2">
    <location>
        <begin position="77"/>
        <end position="242"/>
    </location>
</feature>
<dbReference type="AlphaFoldDB" id="A0A8K0S8J3"/>
<sequence length="267" mass="30022">MLYLIGCECSKVGGCHAAESSLQLPFVDLQEVSATSRKADTIIYRKQIQEHKDILDWITPVNYGPQQSDNIGRRLLGTGQWLLDSVQFHNWLDTCSQSLFCPGIPGAGKTILTSIVVDNLETLSVDNRTVGIAYVYCNFRRQDEQTAKELLESLVKQLLQGLSDFPESVKSFHEKHRKNKSRPSLEEISSTLLSITKLYSRVFILIDALDECRTSDGSRTRLLEEVFGLQAQSGINIFATSRLIPNVTSRFEDSIFLEIRATDEDVS</sequence>
<dbReference type="Proteomes" id="UP000813427">
    <property type="component" value="Unassembled WGS sequence"/>
</dbReference>
<dbReference type="EMBL" id="JAGPXF010000001">
    <property type="protein sequence ID" value="KAH7262762.1"/>
    <property type="molecule type" value="Genomic_DNA"/>
</dbReference>
<dbReference type="Pfam" id="PF24883">
    <property type="entry name" value="NPHP3_N"/>
    <property type="match status" value="1"/>
</dbReference>
<dbReference type="Gene3D" id="3.40.50.300">
    <property type="entry name" value="P-loop containing nucleotide triphosphate hydrolases"/>
    <property type="match status" value="1"/>
</dbReference>
<dbReference type="SUPFAM" id="SSF52540">
    <property type="entry name" value="P-loop containing nucleoside triphosphate hydrolases"/>
    <property type="match status" value="1"/>
</dbReference>
<organism evidence="3 4">
    <name type="scientific">Fusarium tricinctum</name>
    <dbReference type="NCBI Taxonomy" id="61284"/>
    <lineage>
        <taxon>Eukaryota</taxon>
        <taxon>Fungi</taxon>
        <taxon>Dikarya</taxon>
        <taxon>Ascomycota</taxon>
        <taxon>Pezizomycotina</taxon>
        <taxon>Sordariomycetes</taxon>
        <taxon>Hypocreomycetidae</taxon>
        <taxon>Hypocreales</taxon>
        <taxon>Nectriaceae</taxon>
        <taxon>Fusarium</taxon>
        <taxon>Fusarium tricinctum species complex</taxon>
    </lineage>
</organism>
<dbReference type="InterPro" id="IPR027417">
    <property type="entry name" value="P-loop_NTPase"/>
</dbReference>
<name>A0A8K0S8J3_9HYPO</name>
<evidence type="ECO:0000313" key="4">
    <source>
        <dbReference type="Proteomes" id="UP000813427"/>
    </source>
</evidence>
<dbReference type="PANTHER" id="PTHR10039:SF15">
    <property type="entry name" value="NACHT DOMAIN-CONTAINING PROTEIN"/>
    <property type="match status" value="1"/>
</dbReference>
<comment type="caution">
    <text evidence="3">The sequence shown here is derived from an EMBL/GenBank/DDBJ whole genome shotgun (WGS) entry which is preliminary data.</text>
</comment>
<evidence type="ECO:0000313" key="3">
    <source>
        <dbReference type="EMBL" id="KAH7262762.1"/>
    </source>
</evidence>
<reference evidence="3" key="1">
    <citation type="journal article" date="2021" name="Nat. Commun.">
        <title>Genetic determinants of endophytism in the Arabidopsis root mycobiome.</title>
        <authorList>
            <person name="Mesny F."/>
            <person name="Miyauchi S."/>
            <person name="Thiergart T."/>
            <person name="Pickel B."/>
            <person name="Atanasova L."/>
            <person name="Karlsson M."/>
            <person name="Huettel B."/>
            <person name="Barry K.W."/>
            <person name="Haridas S."/>
            <person name="Chen C."/>
            <person name="Bauer D."/>
            <person name="Andreopoulos W."/>
            <person name="Pangilinan J."/>
            <person name="LaButti K."/>
            <person name="Riley R."/>
            <person name="Lipzen A."/>
            <person name="Clum A."/>
            <person name="Drula E."/>
            <person name="Henrissat B."/>
            <person name="Kohler A."/>
            <person name="Grigoriev I.V."/>
            <person name="Martin F.M."/>
            <person name="Hacquard S."/>
        </authorList>
    </citation>
    <scope>NUCLEOTIDE SEQUENCE</scope>
    <source>
        <strain evidence="3">MPI-SDFR-AT-0068</strain>
    </source>
</reference>
<proteinExistence type="predicted"/>
<gene>
    <name evidence="3" type="ORF">BKA59DRAFT_519620</name>
</gene>